<dbReference type="EMBL" id="CAEKKB010000002">
    <property type="protein sequence ID" value="CAB4300270.1"/>
    <property type="molecule type" value="Genomic_DNA"/>
</dbReference>
<evidence type="ECO:0000313" key="1">
    <source>
        <dbReference type="EMBL" id="CAB4269876.1"/>
    </source>
</evidence>
<proteinExistence type="predicted"/>
<dbReference type="EMBL" id="CAEKDK010000002">
    <property type="protein sequence ID" value="CAB4269876.1"/>
    <property type="molecule type" value="Genomic_DNA"/>
</dbReference>
<keyword evidence="4" id="KW-1185">Reference proteome</keyword>
<dbReference type="Proteomes" id="UP000507222">
    <property type="component" value="Unassembled WGS sequence"/>
</dbReference>
<protein>
    <submittedName>
        <fullName evidence="1">Uncharacterized protein</fullName>
    </submittedName>
</protein>
<evidence type="ECO:0000313" key="4">
    <source>
        <dbReference type="Proteomes" id="UP000507245"/>
    </source>
</evidence>
<evidence type="ECO:0000313" key="3">
    <source>
        <dbReference type="Proteomes" id="UP000507222"/>
    </source>
</evidence>
<reference evidence="4" key="1">
    <citation type="journal article" date="2020" name="Genome Biol.">
        <title>Gamete binning: chromosome-level and haplotype-resolved genome assembly enabled by high-throughput single-cell sequencing of gamete genomes.</title>
        <authorList>
            <person name="Campoy J.A."/>
            <person name="Sun H."/>
            <person name="Goel M."/>
            <person name="Jiao W.-B."/>
            <person name="Folz-Donahue K."/>
            <person name="Wang N."/>
            <person name="Rubio M."/>
            <person name="Liu C."/>
            <person name="Kukat C."/>
            <person name="Ruiz D."/>
            <person name="Huettel B."/>
            <person name="Schneeberger K."/>
        </authorList>
    </citation>
    <scope>NUCLEOTIDE SEQUENCE [LARGE SCALE GENOMIC DNA]</scope>
    <source>
        <strain evidence="4">cv. Rojo Pasion</strain>
    </source>
</reference>
<reference evidence="1 3" key="2">
    <citation type="submission" date="2020-05" db="EMBL/GenBank/DDBJ databases">
        <authorList>
            <person name="Campoy J."/>
            <person name="Schneeberger K."/>
            <person name="Spophaly S."/>
        </authorList>
    </citation>
    <scope>NUCLEOTIDE SEQUENCE [LARGE SCALE GENOMIC DNA]</scope>
    <source>
        <strain evidence="1">PruArmRojPasFocal</strain>
    </source>
</reference>
<sequence>MSKSFGKQAGTVRNVSTWVFKKPMRVINFAGSGIVVKSDFGARRVGKNMVESAFNCSKGLNVVGMQVHGVSIQEDVLGKFSFNMEGPLFSKSSLGKNGLLHGHEPHDIGQIVLNEAFSSGVSLTSNNMDHHDDFVDPEFGIGTTMVVEQAASTSGEAEQLHN</sequence>
<dbReference type="AlphaFoldDB" id="A0A6J5U144"/>
<gene>
    <name evidence="1" type="ORF">CURHAP_LOCUS15711</name>
    <name evidence="2" type="ORF">ORAREDHAP_LOCUS15261</name>
</gene>
<accession>A0A6J5U144</accession>
<organism evidence="1 3">
    <name type="scientific">Prunus armeniaca</name>
    <name type="common">Apricot</name>
    <name type="synonym">Armeniaca vulgaris</name>
    <dbReference type="NCBI Taxonomy" id="36596"/>
    <lineage>
        <taxon>Eukaryota</taxon>
        <taxon>Viridiplantae</taxon>
        <taxon>Streptophyta</taxon>
        <taxon>Embryophyta</taxon>
        <taxon>Tracheophyta</taxon>
        <taxon>Spermatophyta</taxon>
        <taxon>Magnoliopsida</taxon>
        <taxon>eudicotyledons</taxon>
        <taxon>Gunneridae</taxon>
        <taxon>Pentapetalae</taxon>
        <taxon>rosids</taxon>
        <taxon>fabids</taxon>
        <taxon>Rosales</taxon>
        <taxon>Rosaceae</taxon>
        <taxon>Amygdaloideae</taxon>
        <taxon>Amygdaleae</taxon>
        <taxon>Prunus</taxon>
    </lineage>
</organism>
<dbReference type="Proteomes" id="UP000507245">
    <property type="component" value="Unassembled WGS sequence"/>
</dbReference>
<name>A0A6J5U144_PRUAR</name>
<evidence type="ECO:0000313" key="2">
    <source>
        <dbReference type="EMBL" id="CAB4300270.1"/>
    </source>
</evidence>